<dbReference type="PaxDb" id="4113-PGSC0003DMT400092207"/>
<protein>
    <submittedName>
        <fullName evidence="2">'chromo' domain containing protein</fullName>
    </submittedName>
</protein>
<feature type="compositionally biased region" description="Basic and acidic residues" evidence="1">
    <location>
        <begin position="22"/>
        <end position="40"/>
    </location>
</feature>
<accession>M1DPB4</accession>
<dbReference type="EnsemblPlants" id="PGSC0003DMT400092207">
    <property type="protein sequence ID" value="PGSC0003DMT400092207"/>
    <property type="gene ID" value="PGSC0003DMG400041778"/>
</dbReference>
<reference evidence="3" key="1">
    <citation type="journal article" date="2011" name="Nature">
        <title>Genome sequence and analysis of the tuber crop potato.</title>
        <authorList>
            <consortium name="The Potato Genome Sequencing Consortium"/>
        </authorList>
    </citation>
    <scope>NUCLEOTIDE SEQUENCE [LARGE SCALE GENOMIC DNA]</scope>
    <source>
        <strain evidence="3">cv. DM1-3 516 R44</strain>
    </source>
</reference>
<dbReference type="Proteomes" id="UP000011115">
    <property type="component" value="Unassembled WGS sequence"/>
</dbReference>
<feature type="region of interest" description="Disordered" evidence="1">
    <location>
        <begin position="1"/>
        <end position="44"/>
    </location>
</feature>
<keyword evidence="3" id="KW-1185">Reference proteome</keyword>
<sequence>MVNTGYSGVRRVAPVNAPTEESAVRGHDRDRSRGRARDINENVDVENIEDVGQEEEVQAETTDVPSIDPVLARHIMSFLKELVGPALLPSVQATQAPVNPPVASTVPKMGGTGGNDAFFRPLLGSVMTGGNIQKENPEYCVHNSLHE</sequence>
<dbReference type="Gramene" id="PGSC0003DMT400092207">
    <property type="protein sequence ID" value="PGSC0003DMT400092207"/>
    <property type="gene ID" value="PGSC0003DMG400041778"/>
</dbReference>
<proteinExistence type="predicted"/>
<organism evidence="2 3">
    <name type="scientific">Solanum tuberosum</name>
    <name type="common">Potato</name>
    <dbReference type="NCBI Taxonomy" id="4113"/>
    <lineage>
        <taxon>Eukaryota</taxon>
        <taxon>Viridiplantae</taxon>
        <taxon>Streptophyta</taxon>
        <taxon>Embryophyta</taxon>
        <taxon>Tracheophyta</taxon>
        <taxon>Spermatophyta</taxon>
        <taxon>Magnoliopsida</taxon>
        <taxon>eudicotyledons</taxon>
        <taxon>Gunneridae</taxon>
        <taxon>Pentapetalae</taxon>
        <taxon>asterids</taxon>
        <taxon>lamiids</taxon>
        <taxon>Solanales</taxon>
        <taxon>Solanaceae</taxon>
        <taxon>Solanoideae</taxon>
        <taxon>Solaneae</taxon>
        <taxon>Solanum</taxon>
    </lineage>
</organism>
<evidence type="ECO:0000313" key="2">
    <source>
        <dbReference type="EnsemblPlants" id="PGSC0003DMT400092207"/>
    </source>
</evidence>
<reference evidence="2" key="2">
    <citation type="submission" date="2015-06" db="UniProtKB">
        <authorList>
            <consortium name="EnsemblPlants"/>
        </authorList>
    </citation>
    <scope>IDENTIFICATION</scope>
    <source>
        <strain evidence="2">DM1-3 516 R44</strain>
    </source>
</reference>
<dbReference type="HOGENOM" id="CLU_059105_2_0_1"/>
<evidence type="ECO:0000256" key="1">
    <source>
        <dbReference type="SAM" id="MobiDB-lite"/>
    </source>
</evidence>
<dbReference type="AlphaFoldDB" id="M1DPB4"/>
<dbReference type="InParanoid" id="M1DPB4"/>
<evidence type="ECO:0000313" key="3">
    <source>
        <dbReference type="Proteomes" id="UP000011115"/>
    </source>
</evidence>
<name>M1DPB4_SOLTU</name>